<keyword evidence="4" id="KW-0732">Signal</keyword>
<gene>
    <name evidence="5" type="ORF">BEMITA_LOCUS6317</name>
</gene>
<keyword evidence="6" id="KW-1185">Reference proteome</keyword>
<evidence type="ECO:0008006" key="7">
    <source>
        <dbReference type="Google" id="ProtNLM"/>
    </source>
</evidence>
<feature type="chain" id="PRO_5040175135" description="Cuticular protein" evidence="4">
    <location>
        <begin position="19"/>
        <end position="264"/>
    </location>
</feature>
<keyword evidence="1 2" id="KW-0193">Cuticle</keyword>
<evidence type="ECO:0000313" key="6">
    <source>
        <dbReference type="Proteomes" id="UP001152759"/>
    </source>
</evidence>
<dbReference type="PRINTS" id="PR00947">
    <property type="entry name" value="CUTICLE"/>
</dbReference>
<dbReference type="PANTHER" id="PTHR10380:SF173">
    <property type="entry name" value="CUTICULAR PROTEIN 47EF, ISOFORM C-RELATED"/>
    <property type="match status" value="1"/>
</dbReference>
<evidence type="ECO:0000256" key="2">
    <source>
        <dbReference type="PROSITE-ProRule" id="PRU00497"/>
    </source>
</evidence>
<evidence type="ECO:0000313" key="5">
    <source>
        <dbReference type="EMBL" id="CAH0769289.1"/>
    </source>
</evidence>
<evidence type="ECO:0000256" key="3">
    <source>
        <dbReference type="SAM" id="MobiDB-lite"/>
    </source>
</evidence>
<dbReference type="AlphaFoldDB" id="A0A9P0C9G8"/>
<dbReference type="EMBL" id="OU963864">
    <property type="protein sequence ID" value="CAH0769289.1"/>
    <property type="molecule type" value="Genomic_DNA"/>
</dbReference>
<protein>
    <recommendedName>
        <fullName evidence="7">Cuticular protein</fullName>
    </recommendedName>
</protein>
<dbReference type="InterPro" id="IPR000618">
    <property type="entry name" value="Insect_cuticle"/>
</dbReference>
<dbReference type="Proteomes" id="UP001152759">
    <property type="component" value="Chromosome 3"/>
</dbReference>
<feature type="signal peptide" evidence="4">
    <location>
        <begin position="1"/>
        <end position="18"/>
    </location>
</feature>
<dbReference type="PROSITE" id="PS51155">
    <property type="entry name" value="CHIT_BIND_RR_2"/>
    <property type="match status" value="1"/>
</dbReference>
<reference evidence="5" key="1">
    <citation type="submission" date="2021-12" db="EMBL/GenBank/DDBJ databases">
        <authorList>
            <person name="King R."/>
        </authorList>
    </citation>
    <scope>NUCLEOTIDE SEQUENCE</scope>
</reference>
<sequence length="264" mass="27855">MNTKIAILLAAVCAVTLAQETTPIPIVKFERDGPNVDGSYKFSYETGNGIAAEEAGALENPGVPEQEAIAVTGFYQYTGPDGVLYKVTYTSGKNGFEPQGAHLPTPPPVPEAIAKALAYIASQPPQPEGAGSAPVAAYQRPSAAAQHAAQYQPAASAPQPAYNAAPAYKTQATFPSQPAYQAAASAPQPAYQQYQPAASAPQPAYQAAPSAPQPAYQQYQPAASAPQPAYQAAPNAYNPASAFPKQRAYRRVNRSPNRRQFRNY</sequence>
<dbReference type="GO" id="GO:0008010">
    <property type="term" value="F:structural constituent of chitin-based larval cuticle"/>
    <property type="evidence" value="ECO:0007669"/>
    <property type="project" value="TreeGrafter"/>
</dbReference>
<evidence type="ECO:0000256" key="1">
    <source>
        <dbReference type="ARBA" id="ARBA00022460"/>
    </source>
</evidence>
<name>A0A9P0C9G8_BEMTA</name>
<accession>A0A9P0C9G8</accession>
<dbReference type="Pfam" id="PF00379">
    <property type="entry name" value="Chitin_bind_4"/>
    <property type="match status" value="1"/>
</dbReference>
<dbReference type="PANTHER" id="PTHR10380">
    <property type="entry name" value="CUTICLE PROTEIN"/>
    <property type="match status" value="1"/>
</dbReference>
<dbReference type="GO" id="GO:0062129">
    <property type="term" value="C:chitin-based extracellular matrix"/>
    <property type="evidence" value="ECO:0007669"/>
    <property type="project" value="TreeGrafter"/>
</dbReference>
<proteinExistence type="predicted"/>
<dbReference type="InterPro" id="IPR050468">
    <property type="entry name" value="Cuticle_Struct_Prot"/>
</dbReference>
<feature type="compositionally biased region" description="Low complexity" evidence="3">
    <location>
        <begin position="193"/>
        <end position="242"/>
    </location>
</feature>
<organism evidence="5 6">
    <name type="scientific">Bemisia tabaci</name>
    <name type="common">Sweetpotato whitefly</name>
    <name type="synonym">Aleurodes tabaci</name>
    <dbReference type="NCBI Taxonomy" id="7038"/>
    <lineage>
        <taxon>Eukaryota</taxon>
        <taxon>Metazoa</taxon>
        <taxon>Ecdysozoa</taxon>
        <taxon>Arthropoda</taxon>
        <taxon>Hexapoda</taxon>
        <taxon>Insecta</taxon>
        <taxon>Pterygota</taxon>
        <taxon>Neoptera</taxon>
        <taxon>Paraneoptera</taxon>
        <taxon>Hemiptera</taxon>
        <taxon>Sternorrhyncha</taxon>
        <taxon>Aleyrodoidea</taxon>
        <taxon>Aleyrodidae</taxon>
        <taxon>Aleyrodinae</taxon>
        <taxon>Bemisia</taxon>
    </lineage>
</organism>
<feature type="compositionally biased region" description="Basic residues" evidence="3">
    <location>
        <begin position="247"/>
        <end position="264"/>
    </location>
</feature>
<feature type="region of interest" description="Disordered" evidence="3">
    <location>
        <begin position="193"/>
        <end position="264"/>
    </location>
</feature>
<evidence type="ECO:0000256" key="4">
    <source>
        <dbReference type="SAM" id="SignalP"/>
    </source>
</evidence>